<keyword evidence="1 3" id="KW-0238">DNA-binding</keyword>
<dbReference type="SMART" id="SM00530">
    <property type="entry name" value="HTH_XRE"/>
    <property type="match status" value="1"/>
</dbReference>
<sequence>MTQMQIGSVIRKYRKECGLTQEEMAKRLGVTTPAVNKWENGNTNPDIELLAPIARLLHISLDTLLSFQEKLTDMEIETLIRQMGDKLEKEGFEKTYEWAVQITKKYQNCNMLIWQIAVMLDAGRITGACGNPEQYDEQINAWYEMVLQDENEEIQYHAADSLFGFYLRKKNMWQQKNI</sequence>
<dbReference type="SUPFAM" id="SSF47413">
    <property type="entry name" value="lambda repressor-like DNA-binding domains"/>
    <property type="match status" value="1"/>
</dbReference>
<reference evidence="3 4" key="1">
    <citation type="submission" date="2009-02" db="EMBL/GenBank/DDBJ databases">
        <authorList>
            <person name="Fulton L."/>
            <person name="Clifton S."/>
            <person name="Fulton B."/>
            <person name="Xu J."/>
            <person name="Minx P."/>
            <person name="Pepin K.H."/>
            <person name="Johnson M."/>
            <person name="Bhonagiri V."/>
            <person name="Nash W.E."/>
            <person name="Mardis E.R."/>
            <person name="Wilson R.K."/>
        </authorList>
    </citation>
    <scope>NUCLEOTIDE SEQUENCE [LARGE SCALE GENOMIC DNA]</scope>
    <source>
        <strain evidence="3 4">DSM 16841</strain>
    </source>
</reference>
<dbReference type="PROSITE" id="PS50943">
    <property type="entry name" value="HTH_CROC1"/>
    <property type="match status" value="1"/>
</dbReference>
<dbReference type="PANTHER" id="PTHR46558">
    <property type="entry name" value="TRACRIPTIONAL REGULATORY PROTEIN-RELATED-RELATED"/>
    <property type="match status" value="1"/>
</dbReference>
<accession>C0FVH9</accession>
<dbReference type="PANTHER" id="PTHR46558:SF11">
    <property type="entry name" value="HTH-TYPE TRANSCRIPTIONAL REGULATOR XRE"/>
    <property type="match status" value="1"/>
</dbReference>
<dbReference type="EMBL" id="ACFY01000104">
    <property type="protein sequence ID" value="EEG93367.1"/>
    <property type="molecule type" value="Genomic_DNA"/>
</dbReference>
<evidence type="ECO:0000259" key="2">
    <source>
        <dbReference type="PROSITE" id="PS50943"/>
    </source>
</evidence>
<organism evidence="3 4">
    <name type="scientific">Roseburia inulinivorans DSM 16841</name>
    <dbReference type="NCBI Taxonomy" id="622312"/>
    <lineage>
        <taxon>Bacteria</taxon>
        <taxon>Bacillati</taxon>
        <taxon>Bacillota</taxon>
        <taxon>Clostridia</taxon>
        <taxon>Lachnospirales</taxon>
        <taxon>Lachnospiraceae</taxon>
        <taxon>Roseburia</taxon>
    </lineage>
</organism>
<proteinExistence type="predicted"/>
<name>C0FVH9_9FIRM</name>
<evidence type="ECO:0000256" key="1">
    <source>
        <dbReference type="ARBA" id="ARBA00023125"/>
    </source>
</evidence>
<dbReference type="Gene3D" id="1.10.260.40">
    <property type="entry name" value="lambda repressor-like DNA-binding domains"/>
    <property type="match status" value="1"/>
</dbReference>
<dbReference type="Pfam" id="PF01381">
    <property type="entry name" value="HTH_3"/>
    <property type="match status" value="1"/>
</dbReference>
<gene>
    <name evidence="3" type="ORF">ROSEINA2194_02753</name>
</gene>
<protein>
    <submittedName>
        <fullName evidence="3">DNA-binding helix-turn-helix protein</fullName>
    </submittedName>
</protein>
<dbReference type="Proteomes" id="UP000003561">
    <property type="component" value="Unassembled WGS sequence"/>
</dbReference>
<dbReference type="AlphaFoldDB" id="C0FVH9"/>
<comment type="caution">
    <text evidence="3">The sequence shown here is derived from an EMBL/GenBank/DDBJ whole genome shotgun (WGS) entry which is preliminary data.</text>
</comment>
<reference evidence="3 4" key="2">
    <citation type="submission" date="2009-03" db="EMBL/GenBank/DDBJ databases">
        <title>Draft genome sequence of Roseburia inulinivorans (DSM 16841).</title>
        <authorList>
            <person name="Sudarsanam P."/>
            <person name="Ley R."/>
            <person name="Guruge J."/>
            <person name="Turnbaugh P.J."/>
            <person name="Mahowald M."/>
            <person name="Liep D."/>
            <person name="Gordon J."/>
        </authorList>
    </citation>
    <scope>NUCLEOTIDE SEQUENCE [LARGE SCALE GENOMIC DNA]</scope>
    <source>
        <strain evidence="3 4">DSM 16841</strain>
    </source>
</reference>
<dbReference type="InterPro" id="IPR010982">
    <property type="entry name" value="Lambda_DNA-bd_dom_sf"/>
</dbReference>
<dbReference type="eggNOG" id="COG1476">
    <property type="taxonomic scope" value="Bacteria"/>
</dbReference>
<dbReference type="GO" id="GO:0003677">
    <property type="term" value="F:DNA binding"/>
    <property type="evidence" value="ECO:0007669"/>
    <property type="project" value="UniProtKB-KW"/>
</dbReference>
<evidence type="ECO:0000313" key="3">
    <source>
        <dbReference type="EMBL" id="EEG93367.1"/>
    </source>
</evidence>
<evidence type="ECO:0000313" key="4">
    <source>
        <dbReference type="Proteomes" id="UP000003561"/>
    </source>
</evidence>
<dbReference type="CDD" id="cd00093">
    <property type="entry name" value="HTH_XRE"/>
    <property type="match status" value="1"/>
</dbReference>
<dbReference type="InterPro" id="IPR001387">
    <property type="entry name" value="Cro/C1-type_HTH"/>
</dbReference>
<feature type="domain" description="HTH cro/C1-type" evidence="2">
    <location>
        <begin position="10"/>
        <end position="64"/>
    </location>
</feature>